<evidence type="ECO:0000313" key="2">
    <source>
        <dbReference type="EMBL" id="CAK7268245.1"/>
    </source>
</evidence>
<feature type="compositionally biased region" description="Polar residues" evidence="1">
    <location>
        <begin position="166"/>
        <end position="195"/>
    </location>
</feature>
<organism evidence="2 3">
    <name type="scientific">Sporothrix epigloea</name>
    <dbReference type="NCBI Taxonomy" id="1892477"/>
    <lineage>
        <taxon>Eukaryota</taxon>
        <taxon>Fungi</taxon>
        <taxon>Dikarya</taxon>
        <taxon>Ascomycota</taxon>
        <taxon>Pezizomycotina</taxon>
        <taxon>Sordariomycetes</taxon>
        <taxon>Sordariomycetidae</taxon>
        <taxon>Ophiostomatales</taxon>
        <taxon>Ophiostomataceae</taxon>
        <taxon>Sporothrix</taxon>
    </lineage>
</organism>
<evidence type="ECO:0000313" key="3">
    <source>
        <dbReference type="Proteomes" id="UP001642502"/>
    </source>
</evidence>
<name>A0ABP0DJ24_9PEZI</name>
<accession>A0ABP0DJ24</accession>
<gene>
    <name evidence="2" type="ORF">SEPCBS119000_002962</name>
</gene>
<sequence length="694" mass="75337">MPSTLAADVTYDFALSSYDCATPAPTVSFRSTSDVASSLEASFYSPLVNASSGNQDGLGHGQYNSQDSACPAISGNLQTLTATPDPYLLTPAVFGPIIRSSALGRPPIRKLGPLLLPKIRHQDQSLGGDASAESGTVVSEPKRIRLTPAQIAARSRPQRHRRPLVTQWQRHTEPTSAALSCHASSPPDSDTIASSNESLQQHADTLVPFFESTPPPPELQYFSFDFVPPYSQQTPFAQLQKQQQPESFIDQATATCSLDDAVVDDCSLSMHDKSNHEYSFAPYPGTVPLSHLPFDADNYHSHSSPQSQQQYPLFPVDLASLQPVAIPTLLAPSMSGPLLADNPTTSLATYLACANPAPALVRTISLPLSDPNTKYYWWDVRQIRPWYAFNMTKLAALPGASFVLTCPVPMSLLPQPQLSARSAQPETESELHDLCAAHYLPRLNAALCLSSARPIQLASSSVSAEFGKLFVGNTASESVVTAALFGGRPTARVVGLVKSFDRFNTGMRSEGNVQRVEYLRGLAHLHYVMREHSCRYGFLLTEIELVLVRSGTELTPFFGQLDVTSVSLAKLINEPVHKAAPNAANSGQIADETLSNVPLTACLALWGLCMLASDELANDSLVSSGNDLICPYMTHIGAPAEGSRQKAAPRDEWMPQPHLAEKRAAKRARGWILPEDAVRRKELGRRGVRYNNVR</sequence>
<evidence type="ECO:0000256" key="1">
    <source>
        <dbReference type="SAM" id="MobiDB-lite"/>
    </source>
</evidence>
<proteinExistence type="predicted"/>
<comment type="caution">
    <text evidence="2">The sequence shown here is derived from an EMBL/GenBank/DDBJ whole genome shotgun (WGS) entry which is preliminary data.</text>
</comment>
<feature type="region of interest" description="Disordered" evidence="1">
    <location>
        <begin position="125"/>
        <end position="195"/>
    </location>
</feature>
<reference evidence="2 3" key="1">
    <citation type="submission" date="2024-01" db="EMBL/GenBank/DDBJ databases">
        <authorList>
            <person name="Allen C."/>
            <person name="Tagirdzhanova G."/>
        </authorList>
    </citation>
    <scope>NUCLEOTIDE SEQUENCE [LARGE SCALE GENOMIC DNA]</scope>
    <source>
        <strain evidence="2 3">CBS 119000</strain>
    </source>
</reference>
<dbReference type="EMBL" id="CAWUON010000035">
    <property type="protein sequence ID" value="CAK7268245.1"/>
    <property type="molecule type" value="Genomic_DNA"/>
</dbReference>
<keyword evidence="3" id="KW-1185">Reference proteome</keyword>
<evidence type="ECO:0008006" key="4">
    <source>
        <dbReference type="Google" id="ProtNLM"/>
    </source>
</evidence>
<dbReference type="Proteomes" id="UP001642502">
    <property type="component" value="Unassembled WGS sequence"/>
</dbReference>
<protein>
    <recommendedName>
        <fullName evidence="4">Sialidase</fullName>
    </recommendedName>
</protein>